<protein>
    <submittedName>
        <fullName evidence="2">Uncharacterized protein</fullName>
    </submittedName>
</protein>
<proteinExistence type="predicted"/>
<name>A0AC34QWZ5_9BILA</name>
<sequence>MIDNDGSGHLSGYKSLAINFLFKTNKNVKDNTHRSCPRCSSLRCQRPMGLWRIWHGIWRIWNGLPNDGRMGLAKTYDDGRHVRWISWHVWRILWPLISNTIPSFSDKKHNRVIQGIFMIVFIL</sequence>
<evidence type="ECO:0000313" key="1">
    <source>
        <dbReference type="Proteomes" id="UP000887576"/>
    </source>
</evidence>
<reference evidence="2" key="1">
    <citation type="submission" date="2022-11" db="UniProtKB">
        <authorList>
            <consortium name="WormBaseParasite"/>
        </authorList>
    </citation>
    <scope>IDENTIFICATION</scope>
</reference>
<accession>A0AC34QWZ5</accession>
<organism evidence="1 2">
    <name type="scientific">Panagrolaimus sp. JU765</name>
    <dbReference type="NCBI Taxonomy" id="591449"/>
    <lineage>
        <taxon>Eukaryota</taxon>
        <taxon>Metazoa</taxon>
        <taxon>Ecdysozoa</taxon>
        <taxon>Nematoda</taxon>
        <taxon>Chromadorea</taxon>
        <taxon>Rhabditida</taxon>
        <taxon>Tylenchina</taxon>
        <taxon>Panagrolaimomorpha</taxon>
        <taxon>Panagrolaimoidea</taxon>
        <taxon>Panagrolaimidae</taxon>
        <taxon>Panagrolaimus</taxon>
    </lineage>
</organism>
<dbReference type="WBParaSite" id="JU765_v2.g20099.t1">
    <property type="protein sequence ID" value="JU765_v2.g20099.t1"/>
    <property type="gene ID" value="JU765_v2.g20099"/>
</dbReference>
<evidence type="ECO:0000313" key="2">
    <source>
        <dbReference type="WBParaSite" id="JU765_v2.g20099.t1"/>
    </source>
</evidence>
<dbReference type="Proteomes" id="UP000887576">
    <property type="component" value="Unplaced"/>
</dbReference>